<dbReference type="Pfam" id="PF02153">
    <property type="entry name" value="PDH_N"/>
    <property type="match status" value="1"/>
</dbReference>
<dbReference type="EC" id="1.3.1.12" evidence="4"/>
<feature type="domain" description="Prephenate/arogenate dehydrogenase" evidence="3">
    <location>
        <begin position="16"/>
        <end position="295"/>
    </location>
</feature>
<dbReference type="InterPro" id="IPR046825">
    <property type="entry name" value="PDH_C"/>
</dbReference>
<proteinExistence type="inferred from homology"/>
<organism evidence="4 5">
    <name type="scientific">Nocardia transvalensis</name>
    <dbReference type="NCBI Taxonomy" id="37333"/>
    <lineage>
        <taxon>Bacteria</taxon>
        <taxon>Bacillati</taxon>
        <taxon>Actinomycetota</taxon>
        <taxon>Actinomycetes</taxon>
        <taxon>Mycobacteriales</taxon>
        <taxon>Nocardiaceae</taxon>
        <taxon>Nocardia</taxon>
    </lineage>
</organism>
<reference evidence="4 5" key="1">
    <citation type="submission" date="2020-08" db="EMBL/GenBank/DDBJ databases">
        <title>Sequencing the genomes of 1000 actinobacteria strains.</title>
        <authorList>
            <person name="Klenk H.-P."/>
        </authorList>
    </citation>
    <scope>NUCLEOTIDE SEQUENCE [LARGE SCALE GENOMIC DNA]</scope>
    <source>
        <strain evidence="4 5">DSM 43582</strain>
    </source>
</reference>
<keyword evidence="2 4" id="KW-0560">Oxidoreductase</keyword>
<dbReference type="Proteomes" id="UP000540412">
    <property type="component" value="Unassembled WGS sequence"/>
</dbReference>
<dbReference type="GO" id="GO:0008977">
    <property type="term" value="F:prephenate dehydrogenase (NAD+) activity"/>
    <property type="evidence" value="ECO:0007669"/>
    <property type="project" value="UniProtKB-EC"/>
</dbReference>
<dbReference type="Gene3D" id="1.10.3660.10">
    <property type="entry name" value="6-phosphogluconate dehydrogenase C-terminal like domain"/>
    <property type="match status" value="1"/>
</dbReference>
<comment type="similarity">
    <text evidence="1">Belongs to the prephenate/arogenate dehydrogenase family.</text>
</comment>
<dbReference type="InterPro" id="IPR008927">
    <property type="entry name" value="6-PGluconate_DH-like_C_sf"/>
</dbReference>
<dbReference type="Gene3D" id="3.40.50.720">
    <property type="entry name" value="NAD(P)-binding Rossmann-like Domain"/>
    <property type="match status" value="1"/>
</dbReference>
<dbReference type="PANTHER" id="PTHR21363:SF0">
    <property type="entry name" value="PREPHENATE DEHYDROGENASE [NADP(+)]"/>
    <property type="match status" value="1"/>
</dbReference>
<dbReference type="AlphaFoldDB" id="A0A7W9PGT4"/>
<evidence type="ECO:0000313" key="4">
    <source>
        <dbReference type="EMBL" id="MBB5915353.1"/>
    </source>
</evidence>
<dbReference type="Pfam" id="PF20463">
    <property type="entry name" value="PDH_C"/>
    <property type="match status" value="1"/>
</dbReference>
<dbReference type="InterPro" id="IPR046826">
    <property type="entry name" value="PDH_N"/>
</dbReference>
<dbReference type="PROSITE" id="PS51176">
    <property type="entry name" value="PDH_ADH"/>
    <property type="match status" value="1"/>
</dbReference>
<dbReference type="SUPFAM" id="SSF51735">
    <property type="entry name" value="NAD(P)-binding Rossmann-fold domains"/>
    <property type="match status" value="1"/>
</dbReference>
<dbReference type="PANTHER" id="PTHR21363">
    <property type="entry name" value="PREPHENATE DEHYDROGENASE"/>
    <property type="match status" value="1"/>
</dbReference>
<evidence type="ECO:0000313" key="5">
    <source>
        <dbReference type="Proteomes" id="UP000540412"/>
    </source>
</evidence>
<dbReference type="GO" id="GO:0070403">
    <property type="term" value="F:NAD+ binding"/>
    <property type="evidence" value="ECO:0007669"/>
    <property type="project" value="InterPro"/>
</dbReference>
<evidence type="ECO:0000259" key="3">
    <source>
        <dbReference type="PROSITE" id="PS51176"/>
    </source>
</evidence>
<evidence type="ECO:0000256" key="1">
    <source>
        <dbReference type="ARBA" id="ARBA00007964"/>
    </source>
</evidence>
<evidence type="ECO:0000256" key="2">
    <source>
        <dbReference type="ARBA" id="ARBA00023002"/>
    </source>
</evidence>
<dbReference type="GO" id="GO:0004665">
    <property type="term" value="F:prephenate dehydrogenase (NADP+) activity"/>
    <property type="evidence" value="ECO:0007669"/>
    <property type="project" value="InterPro"/>
</dbReference>
<dbReference type="SUPFAM" id="SSF48179">
    <property type="entry name" value="6-phosphogluconate dehydrogenase C-terminal domain-like"/>
    <property type="match status" value="1"/>
</dbReference>
<keyword evidence="5" id="KW-1185">Reference proteome</keyword>
<accession>A0A7W9PGT4</accession>
<dbReference type="InterPro" id="IPR003099">
    <property type="entry name" value="Prephen_DH"/>
</dbReference>
<sequence length="297" mass="30213">MDIREINGAAGIGGVRTAAVVGSGLIGTSVALALRRRGVVTYLHDADPGASAAAANRGAGILGLPPSAVDLTVVAVPPCSTAAVVAECQAKGLSRVYTDVAGVKSGPVREFERLGGDLGAYVAGHPMAGSERSGPRGASADLFDGRVWVLTPDARTRPAALRTVAGFVTGLGARPVVMTPAEHDRIVSRTSHVPHLISAILAARLDGAGEEVLRLCGAGIRDTTRVAAGNAELWTDILRANADEVATELSEIAADLLTAVRALHGDPEDLTALLERGNAGRAALTGAPVRLAEAVAR</sequence>
<comment type="caution">
    <text evidence="4">The sequence shown here is derived from an EMBL/GenBank/DDBJ whole genome shotgun (WGS) entry which is preliminary data.</text>
</comment>
<dbReference type="InterPro" id="IPR036291">
    <property type="entry name" value="NAD(P)-bd_dom_sf"/>
</dbReference>
<dbReference type="InterPro" id="IPR050812">
    <property type="entry name" value="Preph/Arog_dehydrog"/>
</dbReference>
<dbReference type="RefSeq" id="WP_051161928.1">
    <property type="nucleotide sequence ID" value="NZ_JACHIT010000002.1"/>
</dbReference>
<dbReference type="GO" id="GO:0006571">
    <property type="term" value="P:tyrosine biosynthetic process"/>
    <property type="evidence" value="ECO:0007669"/>
    <property type="project" value="InterPro"/>
</dbReference>
<dbReference type="EMBL" id="JACHIT010000002">
    <property type="protein sequence ID" value="MBB5915353.1"/>
    <property type="molecule type" value="Genomic_DNA"/>
</dbReference>
<gene>
    <name evidence="4" type="ORF">BJY24_004265</name>
</gene>
<dbReference type="NCBIfam" id="NF005112">
    <property type="entry name" value="PRK06545.2-4"/>
    <property type="match status" value="1"/>
</dbReference>
<protein>
    <submittedName>
        <fullName evidence="4">Prephenate dehydrogenase</fullName>
        <ecNumber evidence="4">1.3.1.12</ecNumber>
    </submittedName>
</protein>
<name>A0A7W9PGT4_9NOCA</name>